<dbReference type="Pfam" id="PF01370">
    <property type="entry name" value="Epimerase"/>
    <property type="match status" value="1"/>
</dbReference>
<evidence type="ECO:0000313" key="3">
    <source>
        <dbReference type="Proteomes" id="UP000597761"/>
    </source>
</evidence>
<dbReference type="InterPro" id="IPR001509">
    <property type="entry name" value="Epimerase_deHydtase"/>
</dbReference>
<accession>A0ABQ1P8W1</accession>
<organism evidence="2 3">
    <name type="scientific">Tersicoccus solisilvae</name>
    <dbReference type="NCBI Taxonomy" id="1882339"/>
    <lineage>
        <taxon>Bacteria</taxon>
        <taxon>Bacillati</taxon>
        <taxon>Actinomycetota</taxon>
        <taxon>Actinomycetes</taxon>
        <taxon>Micrococcales</taxon>
        <taxon>Micrococcaceae</taxon>
        <taxon>Tersicoccus</taxon>
    </lineage>
</organism>
<proteinExistence type="predicted"/>
<dbReference type="RefSeq" id="WP_188667991.1">
    <property type="nucleotide sequence ID" value="NZ_BMJI01000009.1"/>
</dbReference>
<protein>
    <submittedName>
        <fullName evidence="2">NAD-dependent epimerase</fullName>
    </submittedName>
</protein>
<dbReference type="InterPro" id="IPR036291">
    <property type="entry name" value="NAD(P)-bd_dom_sf"/>
</dbReference>
<feature type="domain" description="NAD-dependent epimerase/dehydratase" evidence="1">
    <location>
        <begin position="6"/>
        <end position="212"/>
    </location>
</feature>
<dbReference type="Gene3D" id="3.40.50.720">
    <property type="entry name" value="NAD(P)-binding Rossmann-like Domain"/>
    <property type="match status" value="1"/>
</dbReference>
<evidence type="ECO:0000259" key="1">
    <source>
        <dbReference type="Pfam" id="PF01370"/>
    </source>
</evidence>
<evidence type="ECO:0000313" key="2">
    <source>
        <dbReference type="EMBL" id="GGC91168.1"/>
    </source>
</evidence>
<dbReference type="EMBL" id="BMJI01000009">
    <property type="protein sequence ID" value="GGC91168.1"/>
    <property type="molecule type" value="Genomic_DNA"/>
</dbReference>
<dbReference type="Proteomes" id="UP000597761">
    <property type="component" value="Unassembled WGS sequence"/>
</dbReference>
<comment type="caution">
    <text evidence="2">The sequence shown here is derived from an EMBL/GenBank/DDBJ whole genome shotgun (WGS) entry which is preliminary data.</text>
</comment>
<keyword evidence="3" id="KW-1185">Reference proteome</keyword>
<name>A0ABQ1P8W1_9MICC</name>
<reference evidence="3" key="1">
    <citation type="journal article" date="2019" name="Int. J. Syst. Evol. Microbiol.">
        <title>The Global Catalogue of Microorganisms (GCM) 10K type strain sequencing project: providing services to taxonomists for standard genome sequencing and annotation.</title>
        <authorList>
            <consortium name="The Broad Institute Genomics Platform"/>
            <consortium name="The Broad Institute Genome Sequencing Center for Infectious Disease"/>
            <person name="Wu L."/>
            <person name="Ma J."/>
        </authorList>
    </citation>
    <scope>NUCLEOTIDE SEQUENCE [LARGE SCALE GENOMIC DNA]</scope>
    <source>
        <strain evidence="3">CGMCC 1.15480</strain>
    </source>
</reference>
<sequence>MGQHVIVGAGPVGRHTGGLLADRGEDVVVVTRSERGATVPGTRRVAADAADADHLTEIAGGAVALYNCANPPHYGTWDRVWPALSRGLLTAAERTGATLVTASSLYAYGPVDVPMTEDLPDAATEKNGRIRARMWAEARQAHEAGRVTVVEVRASDYAGTGVGANGHLTRDLPAALSGKRAWVVGDPDAPHSWTDVLDVARTLVAVAQRPDAWGRVWIAPTNAPRTHRQALADLLAAAGRPMVAMHAIPRVALRAAGLVDADLREMATMSYIQSRPYVVDSSAAEHRLGLAPTPWAEVCRRTLDGVEPAVS</sequence>
<gene>
    <name evidence="2" type="ORF">GCM10011512_17760</name>
</gene>
<dbReference type="SUPFAM" id="SSF51735">
    <property type="entry name" value="NAD(P)-binding Rossmann-fold domains"/>
    <property type="match status" value="1"/>
</dbReference>